<accession>A0A679JQP6</accession>
<dbReference type="EMBL" id="LR743510">
    <property type="protein sequence ID" value="CAA2140054.1"/>
    <property type="molecule type" value="Genomic_DNA"/>
</dbReference>
<name>A0A679JQP6_9HYPH</name>
<keyword evidence="1" id="KW-0614">Plasmid</keyword>
<proteinExistence type="predicted"/>
<dbReference type="RefSeq" id="WP_339160523.1">
    <property type="nucleotide sequence ID" value="NZ_LR743510.1"/>
</dbReference>
<sequence>MQLILKLRSPIQTLDGLAFYWTKTNEWCGRQRAKGKPFRRLKLPDPGRMSQIGHSINFVFPSRHDLGRMEKLFGNMASRPSLLASDVVASVRPELLGHPWSQGFQKAFEDFDTRRRKGEKLLADHPFWIGIVGLRTRELSKDKRDPIFEIEFSTDFDGQSAFSIRTDVPEILRKLGINLPHESSTQVASVSVSLFQALDAFSGSANAVMASLVRCHSEGIIPFCEEQWGTWRATRALTGARTRLLVRNDILRRRSYPISDPTAGWSLLQPLPPAEAEVILVTVRPPSAPQSDISQVRFSEGIKIDRAYLGRPGYLPKIMAVEGCRASLIPFGQVSGNLALAVVGSSIVLSSDGALDGVWRIPIDEKGSTRSEPTIIFEPEARELDLEEPDILAKGWRPDEPEIASCEPYDVSLAAWEGDAPETSQALLDLLEALYAGGRRGWSEQDMVRMVKSCLPIKFAGWDALQMLTDSGWMEPWVSRSWKARKWYLIPPYLVEYRREGAVLLDGAVPQRMRRRFASVATSMGAVVETRSTPGSWAIPSLIAYVPDAAAFASRMNLTLKPALTQVPASNTKLHFKPTLFTDEKRSVGSTWNWDRKSFIKIGQSSFNGVKLERLETAKPSASDIYRISIDEKVKYLLDGRSASILMAHRLSGVPQYEFKSIDKSIKRLSASGALPFQIARFLRLRNGCGPSLIFGLGNTWTYQMHCGPEDADVISVWLGNTMIDDRVNGSDEPDFLRSIVMSRARGRAGFHVANQRWKDTTKC</sequence>
<dbReference type="AlphaFoldDB" id="A0A679JQP6"/>
<reference evidence="1" key="1">
    <citation type="submission" date="2019-12" db="EMBL/GenBank/DDBJ databases">
        <authorList>
            <person name="Cremers G."/>
        </authorList>
    </citation>
    <scope>NUCLEOTIDE SEQUENCE</scope>
    <source>
        <strain evidence="1">Mbul2</strain>
        <plasmid evidence="1">1</plasmid>
    </source>
</reference>
<evidence type="ECO:0000313" key="1">
    <source>
        <dbReference type="EMBL" id="CAA2140054.1"/>
    </source>
</evidence>
<geneLocation type="plasmid" evidence="1">
    <name>1</name>
</geneLocation>
<protein>
    <submittedName>
        <fullName evidence="1">Uncharacterized protein</fullName>
    </submittedName>
</protein>
<gene>
    <name evidence="1" type="ORF">MBLL_01935</name>
</gene>
<organism evidence="1">
    <name type="scientific">Methylobacterium bullatum</name>
    <dbReference type="NCBI Taxonomy" id="570505"/>
    <lineage>
        <taxon>Bacteria</taxon>
        <taxon>Pseudomonadati</taxon>
        <taxon>Pseudomonadota</taxon>
        <taxon>Alphaproteobacteria</taxon>
        <taxon>Hyphomicrobiales</taxon>
        <taxon>Methylobacteriaceae</taxon>
        <taxon>Methylobacterium</taxon>
    </lineage>
</organism>